<organism evidence="1 2">
    <name type="scientific">Thalassiosira oceanica</name>
    <name type="common">Marine diatom</name>
    <dbReference type="NCBI Taxonomy" id="159749"/>
    <lineage>
        <taxon>Eukaryota</taxon>
        <taxon>Sar</taxon>
        <taxon>Stramenopiles</taxon>
        <taxon>Ochrophyta</taxon>
        <taxon>Bacillariophyta</taxon>
        <taxon>Coscinodiscophyceae</taxon>
        <taxon>Thalassiosirophycidae</taxon>
        <taxon>Thalassiosirales</taxon>
        <taxon>Thalassiosiraceae</taxon>
        <taxon>Thalassiosira</taxon>
    </lineage>
</organism>
<dbReference type="EMBL" id="AGNL01015320">
    <property type="protein sequence ID" value="EJK66019.1"/>
    <property type="molecule type" value="Genomic_DNA"/>
</dbReference>
<comment type="caution">
    <text evidence="1">The sequence shown here is derived from an EMBL/GenBank/DDBJ whole genome shotgun (WGS) entry which is preliminary data.</text>
</comment>
<gene>
    <name evidence="1" type="ORF">THAOC_13083</name>
</gene>
<reference evidence="1 2" key="1">
    <citation type="journal article" date="2012" name="Genome Biol.">
        <title>Genome and low-iron response of an oceanic diatom adapted to chronic iron limitation.</title>
        <authorList>
            <person name="Lommer M."/>
            <person name="Specht M."/>
            <person name="Roy A.S."/>
            <person name="Kraemer L."/>
            <person name="Andreson R."/>
            <person name="Gutowska M.A."/>
            <person name="Wolf J."/>
            <person name="Bergner S.V."/>
            <person name="Schilhabel M.B."/>
            <person name="Klostermeier U.C."/>
            <person name="Beiko R.G."/>
            <person name="Rosenstiel P."/>
            <person name="Hippler M."/>
            <person name="Laroche J."/>
        </authorList>
    </citation>
    <scope>NUCLEOTIDE SEQUENCE [LARGE SCALE GENOMIC DNA]</scope>
    <source>
        <strain evidence="1 2">CCMP1005</strain>
    </source>
</reference>
<proteinExistence type="predicted"/>
<accession>K0SM21</accession>
<dbReference type="AlphaFoldDB" id="K0SM21"/>
<name>K0SM21_THAOC</name>
<keyword evidence="2" id="KW-1185">Reference proteome</keyword>
<dbReference type="Proteomes" id="UP000266841">
    <property type="component" value="Unassembled WGS sequence"/>
</dbReference>
<evidence type="ECO:0000313" key="1">
    <source>
        <dbReference type="EMBL" id="EJK66019.1"/>
    </source>
</evidence>
<evidence type="ECO:0000313" key="2">
    <source>
        <dbReference type="Proteomes" id="UP000266841"/>
    </source>
</evidence>
<protein>
    <submittedName>
        <fullName evidence="1">Uncharacterized protein</fullName>
    </submittedName>
</protein>
<sequence length="90" mass="9384">MAPTAKIRGLVPSALRLASVHCNNRHASGVRGDDGVYPARPSALHTSTCPLGRSVASANLKQPSMHHAADNNPSIVIVAAAPMCTRLMCD</sequence>